<sequence length="120" mass="14059">MGYFLKGGGKWYLYITKNTTFPFPKHLFSFSQNSSISCVFQTKELSITIFRWQSGKEDYRGGFLVDPLDHPRTLVHCLFLVNSFQNITLFVFLIGRSDLQRNLMVLFIYYCVIFKNCSVD</sequence>
<protein>
    <submittedName>
        <fullName evidence="1">Uncharacterized protein</fullName>
    </submittedName>
</protein>
<comment type="caution">
    <text evidence="1">The sequence shown here is derived from an EMBL/GenBank/DDBJ whole genome shotgun (WGS) entry which is preliminary data.</text>
</comment>
<keyword evidence="2" id="KW-1185">Reference proteome</keyword>
<dbReference type="Proteomes" id="UP000827976">
    <property type="component" value="Chromosome 6"/>
</dbReference>
<name>A0ACB7VXC9_DIOAL</name>
<reference evidence="2" key="1">
    <citation type="journal article" date="2022" name="Nat. Commun.">
        <title>Chromosome evolution and the genetic basis of agronomically important traits in greater yam.</title>
        <authorList>
            <person name="Bredeson J.V."/>
            <person name="Lyons J.B."/>
            <person name="Oniyinde I.O."/>
            <person name="Okereke N.R."/>
            <person name="Kolade O."/>
            <person name="Nnabue I."/>
            <person name="Nwadili C.O."/>
            <person name="Hribova E."/>
            <person name="Parker M."/>
            <person name="Nwogha J."/>
            <person name="Shu S."/>
            <person name="Carlson J."/>
            <person name="Kariba R."/>
            <person name="Muthemba S."/>
            <person name="Knop K."/>
            <person name="Barton G.J."/>
            <person name="Sherwood A.V."/>
            <person name="Lopez-Montes A."/>
            <person name="Asiedu R."/>
            <person name="Jamnadass R."/>
            <person name="Muchugi A."/>
            <person name="Goodstein D."/>
            <person name="Egesi C.N."/>
            <person name="Featherston J."/>
            <person name="Asfaw A."/>
            <person name="Simpson G.G."/>
            <person name="Dolezel J."/>
            <person name="Hendre P.S."/>
            <person name="Van Deynze A."/>
            <person name="Kumar P.L."/>
            <person name="Obidiegwu J.E."/>
            <person name="Bhattacharjee R."/>
            <person name="Rokhsar D.S."/>
        </authorList>
    </citation>
    <scope>NUCLEOTIDE SEQUENCE [LARGE SCALE GENOMIC DNA]</scope>
    <source>
        <strain evidence="2">cv. TDa95/00328</strain>
    </source>
</reference>
<dbReference type="EMBL" id="CM037016">
    <property type="protein sequence ID" value="KAH7679345.1"/>
    <property type="molecule type" value="Genomic_DNA"/>
</dbReference>
<evidence type="ECO:0000313" key="1">
    <source>
        <dbReference type="EMBL" id="KAH7679345.1"/>
    </source>
</evidence>
<gene>
    <name evidence="1" type="ORF">IHE45_06G052100</name>
</gene>
<evidence type="ECO:0000313" key="2">
    <source>
        <dbReference type="Proteomes" id="UP000827976"/>
    </source>
</evidence>
<proteinExistence type="predicted"/>
<accession>A0ACB7VXC9</accession>
<organism evidence="1 2">
    <name type="scientific">Dioscorea alata</name>
    <name type="common">Purple yam</name>
    <dbReference type="NCBI Taxonomy" id="55571"/>
    <lineage>
        <taxon>Eukaryota</taxon>
        <taxon>Viridiplantae</taxon>
        <taxon>Streptophyta</taxon>
        <taxon>Embryophyta</taxon>
        <taxon>Tracheophyta</taxon>
        <taxon>Spermatophyta</taxon>
        <taxon>Magnoliopsida</taxon>
        <taxon>Liliopsida</taxon>
        <taxon>Dioscoreales</taxon>
        <taxon>Dioscoreaceae</taxon>
        <taxon>Dioscorea</taxon>
    </lineage>
</organism>